<proteinExistence type="predicted"/>
<protein>
    <submittedName>
        <fullName evidence="2">Uncharacterized protein</fullName>
    </submittedName>
</protein>
<evidence type="ECO:0000256" key="1">
    <source>
        <dbReference type="SAM" id="MobiDB-lite"/>
    </source>
</evidence>
<sequence length="151" mass="15841">MVNLRLWSPARKPPPSPPPPTPIVPPATNGAPREGPSSPRSPRTLPPTPTPTPVVLKTFGSEQASLMSSSSREQSSLLSSASQKQINSGNITSTSSRKVSVTSKGVTTTTAKTSAQFPNLFFPRPDSFSAATSWPSPPPVLTQPTPKCSLP</sequence>
<name>A0A7R8W8E0_9CRUS</name>
<dbReference type="AlphaFoldDB" id="A0A7R8W8E0"/>
<organism evidence="2">
    <name type="scientific">Cyprideis torosa</name>
    <dbReference type="NCBI Taxonomy" id="163714"/>
    <lineage>
        <taxon>Eukaryota</taxon>
        <taxon>Metazoa</taxon>
        <taxon>Ecdysozoa</taxon>
        <taxon>Arthropoda</taxon>
        <taxon>Crustacea</taxon>
        <taxon>Oligostraca</taxon>
        <taxon>Ostracoda</taxon>
        <taxon>Podocopa</taxon>
        <taxon>Podocopida</taxon>
        <taxon>Cytherocopina</taxon>
        <taxon>Cytheroidea</taxon>
        <taxon>Cytherideidae</taxon>
        <taxon>Cyprideis</taxon>
    </lineage>
</organism>
<dbReference type="EMBL" id="OB660950">
    <property type="protein sequence ID" value="CAD7226848.1"/>
    <property type="molecule type" value="Genomic_DNA"/>
</dbReference>
<reference evidence="2" key="1">
    <citation type="submission" date="2020-11" db="EMBL/GenBank/DDBJ databases">
        <authorList>
            <person name="Tran Van P."/>
        </authorList>
    </citation>
    <scope>NUCLEOTIDE SEQUENCE</scope>
</reference>
<feature type="compositionally biased region" description="Low complexity" evidence="1">
    <location>
        <begin position="142"/>
        <end position="151"/>
    </location>
</feature>
<evidence type="ECO:0000313" key="2">
    <source>
        <dbReference type="EMBL" id="CAD7226848.1"/>
    </source>
</evidence>
<feature type="compositionally biased region" description="Pro residues" evidence="1">
    <location>
        <begin position="11"/>
        <end position="25"/>
    </location>
</feature>
<dbReference type="PRINTS" id="PR01217">
    <property type="entry name" value="PRICHEXTENSN"/>
</dbReference>
<feature type="compositionally biased region" description="Low complexity" evidence="1">
    <location>
        <begin position="53"/>
        <end position="83"/>
    </location>
</feature>
<gene>
    <name evidence="2" type="ORF">CTOB1V02_LOCUS4762</name>
</gene>
<accession>A0A7R8W8E0</accession>
<feature type="compositionally biased region" description="Low complexity" evidence="1">
    <location>
        <begin position="92"/>
        <end position="114"/>
    </location>
</feature>
<feature type="region of interest" description="Disordered" evidence="1">
    <location>
        <begin position="1"/>
        <end position="151"/>
    </location>
</feature>
<feature type="compositionally biased region" description="Low complexity" evidence="1">
    <location>
        <begin position="32"/>
        <end position="43"/>
    </location>
</feature>